<sequence length="353" mass="39860">MSHVDQQSDSDAFNRSPHHNTKLPCFDFVWNGSDSVRIGSIVDRVRANNHGRPILSTKVKSFRAKSDVDACLFANPMTCPGALHFLERNATIISYGLQTNSTPIAKRGDFEDPTFKFQIPLQIVAEHPSFNWVVNLKEFAHPVVETFSSVGTVGPSFFLAIAMFGFVLQISSLIVEKELKLRQAMSMMGLYDTSYWLSWLTWEGIITLVSSLFTVLFGMMFQLDFFLNNGFEVVFLVFFLFQLNMVVTVFRFPYSDNFSDTYMIIWSFYPPNLLAKALQLLSDATATPTPEDPSISWYRIGKCAPNDNDCLITVFIFSTATDGNIKAWLYDNIGSRVDYDAPCHSPTTMAYSS</sequence>
<reference evidence="1 2" key="2">
    <citation type="journal article" date="2022" name="Mol. Ecol. Resour.">
        <title>The genomes of chicory, endive, great burdock and yacon provide insights into Asteraceae paleo-polyploidization history and plant inulin production.</title>
        <authorList>
            <person name="Fan W."/>
            <person name="Wang S."/>
            <person name="Wang H."/>
            <person name="Wang A."/>
            <person name="Jiang F."/>
            <person name="Liu H."/>
            <person name="Zhao H."/>
            <person name="Xu D."/>
            <person name="Zhang Y."/>
        </authorList>
    </citation>
    <scope>NUCLEOTIDE SEQUENCE [LARGE SCALE GENOMIC DNA]</scope>
    <source>
        <strain evidence="2">cv. Punajuju</strain>
        <tissue evidence="1">Leaves</tissue>
    </source>
</reference>
<protein>
    <submittedName>
        <fullName evidence="1">Uncharacterized protein</fullName>
    </submittedName>
</protein>
<evidence type="ECO:0000313" key="2">
    <source>
        <dbReference type="Proteomes" id="UP001055811"/>
    </source>
</evidence>
<name>A0ACB9H389_CICIN</name>
<comment type="caution">
    <text evidence="1">The sequence shown here is derived from an EMBL/GenBank/DDBJ whole genome shotgun (WGS) entry which is preliminary data.</text>
</comment>
<reference evidence="2" key="1">
    <citation type="journal article" date="2022" name="Mol. Ecol. Resour.">
        <title>The genomes of chicory, endive, great burdock and yacon provide insights into Asteraceae palaeo-polyploidization history and plant inulin production.</title>
        <authorList>
            <person name="Fan W."/>
            <person name="Wang S."/>
            <person name="Wang H."/>
            <person name="Wang A."/>
            <person name="Jiang F."/>
            <person name="Liu H."/>
            <person name="Zhao H."/>
            <person name="Xu D."/>
            <person name="Zhang Y."/>
        </authorList>
    </citation>
    <scope>NUCLEOTIDE SEQUENCE [LARGE SCALE GENOMIC DNA]</scope>
    <source>
        <strain evidence="2">cv. Punajuju</strain>
    </source>
</reference>
<dbReference type="Proteomes" id="UP001055811">
    <property type="component" value="Linkage Group LG01"/>
</dbReference>
<organism evidence="1 2">
    <name type="scientific">Cichorium intybus</name>
    <name type="common">Chicory</name>
    <dbReference type="NCBI Taxonomy" id="13427"/>
    <lineage>
        <taxon>Eukaryota</taxon>
        <taxon>Viridiplantae</taxon>
        <taxon>Streptophyta</taxon>
        <taxon>Embryophyta</taxon>
        <taxon>Tracheophyta</taxon>
        <taxon>Spermatophyta</taxon>
        <taxon>Magnoliopsida</taxon>
        <taxon>eudicotyledons</taxon>
        <taxon>Gunneridae</taxon>
        <taxon>Pentapetalae</taxon>
        <taxon>asterids</taxon>
        <taxon>campanulids</taxon>
        <taxon>Asterales</taxon>
        <taxon>Asteraceae</taxon>
        <taxon>Cichorioideae</taxon>
        <taxon>Cichorieae</taxon>
        <taxon>Cichoriinae</taxon>
        <taxon>Cichorium</taxon>
    </lineage>
</organism>
<evidence type="ECO:0000313" key="1">
    <source>
        <dbReference type="EMBL" id="KAI3789981.1"/>
    </source>
</evidence>
<gene>
    <name evidence="1" type="ORF">L2E82_02790</name>
</gene>
<dbReference type="EMBL" id="CM042009">
    <property type="protein sequence ID" value="KAI3789981.1"/>
    <property type="molecule type" value="Genomic_DNA"/>
</dbReference>
<accession>A0ACB9H389</accession>
<keyword evidence="2" id="KW-1185">Reference proteome</keyword>
<proteinExistence type="predicted"/>